<feature type="compositionally biased region" description="Low complexity" evidence="15">
    <location>
        <begin position="562"/>
        <end position="591"/>
    </location>
</feature>
<keyword evidence="8" id="KW-0418">Kinase</keyword>
<dbReference type="GO" id="GO:0005935">
    <property type="term" value="C:cellular bud neck"/>
    <property type="evidence" value="ECO:0007669"/>
    <property type="project" value="UniProtKB-SubCell"/>
</dbReference>
<feature type="compositionally biased region" description="Low complexity" evidence="15">
    <location>
        <begin position="1075"/>
        <end position="1085"/>
    </location>
</feature>
<feature type="region of interest" description="Disordered" evidence="15">
    <location>
        <begin position="500"/>
        <end position="519"/>
    </location>
</feature>
<dbReference type="GO" id="GO:0004674">
    <property type="term" value="F:protein serine/threonine kinase activity"/>
    <property type="evidence" value="ECO:0007669"/>
    <property type="project" value="UniProtKB-KW"/>
</dbReference>
<dbReference type="GO" id="GO:0060258">
    <property type="term" value="P:negative regulation of filamentous growth"/>
    <property type="evidence" value="ECO:0007669"/>
    <property type="project" value="UniProtKB-ARBA"/>
</dbReference>
<dbReference type="EC" id="2.7.11.1" evidence="3"/>
<evidence type="ECO:0000256" key="7">
    <source>
        <dbReference type="ARBA" id="ARBA00022741"/>
    </source>
</evidence>
<evidence type="ECO:0000256" key="1">
    <source>
        <dbReference type="ARBA" id="ARBA00004266"/>
    </source>
</evidence>
<dbReference type="PROSITE" id="PS50011">
    <property type="entry name" value="PROTEIN_KINASE_DOM"/>
    <property type="match status" value="1"/>
</dbReference>
<dbReference type="Proteomes" id="UP000094236">
    <property type="component" value="Unassembled WGS sequence"/>
</dbReference>
<dbReference type="PANTHER" id="PTHR24346:SF110">
    <property type="entry name" value="NON-SPECIFIC SERINE_THREONINE PROTEIN KINASE"/>
    <property type="match status" value="1"/>
</dbReference>
<dbReference type="GO" id="GO:0005940">
    <property type="term" value="C:septin ring"/>
    <property type="evidence" value="ECO:0007669"/>
    <property type="project" value="UniProtKB-ARBA"/>
</dbReference>
<evidence type="ECO:0000256" key="4">
    <source>
        <dbReference type="ARBA" id="ARBA00022527"/>
    </source>
</evidence>
<feature type="region of interest" description="Disordered" evidence="15">
    <location>
        <begin position="1075"/>
        <end position="1102"/>
    </location>
</feature>
<feature type="compositionally biased region" description="Basic residues" evidence="15">
    <location>
        <begin position="1289"/>
        <end position="1298"/>
    </location>
</feature>
<dbReference type="PROSITE" id="PS00108">
    <property type="entry name" value="PROTEIN_KINASE_ST"/>
    <property type="match status" value="1"/>
</dbReference>
<feature type="region of interest" description="Disordered" evidence="15">
    <location>
        <begin position="1138"/>
        <end position="1160"/>
    </location>
</feature>
<feature type="region of interest" description="Disordered" evidence="15">
    <location>
        <begin position="1"/>
        <end position="61"/>
    </location>
</feature>
<dbReference type="GO" id="GO:0005524">
    <property type="term" value="F:ATP binding"/>
    <property type="evidence" value="ECO:0007669"/>
    <property type="project" value="UniProtKB-UniRule"/>
</dbReference>
<feature type="region of interest" description="Disordered" evidence="15">
    <location>
        <begin position="1264"/>
        <end position="1307"/>
    </location>
</feature>
<protein>
    <recommendedName>
        <fullName evidence="3">non-specific serine/threonine protein kinase</fullName>
        <ecNumber evidence="3">2.7.11.1</ecNumber>
    </recommendedName>
</protein>
<dbReference type="CDD" id="cd14081">
    <property type="entry name" value="STKc_BRSK1_2"/>
    <property type="match status" value="1"/>
</dbReference>
<keyword evidence="18" id="KW-1185">Reference proteome</keyword>
<evidence type="ECO:0000313" key="18">
    <source>
        <dbReference type="Proteomes" id="UP000094236"/>
    </source>
</evidence>
<dbReference type="PANTHER" id="PTHR24346">
    <property type="entry name" value="MAP/MICROTUBULE AFFINITY-REGULATING KINASE"/>
    <property type="match status" value="1"/>
</dbReference>
<evidence type="ECO:0000256" key="8">
    <source>
        <dbReference type="ARBA" id="ARBA00022777"/>
    </source>
</evidence>
<dbReference type="STRING" id="669874.A0A1E4TWW0"/>
<keyword evidence="4" id="KW-0723">Serine/threonine-protein kinase</keyword>
<keyword evidence="7 13" id="KW-0547">Nucleotide-binding</keyword>
<feature type="compositionally biased region" description="Low complexity" evidence="15">
    <location>
        <begin position="20"/>
        <end position="34"/>
    </location>
</feature>
<feature type="coiled-coil region" evidence="14">
    <location>
        <begin position="655"/>
        <end position="707"/>
    </location>
</feature>
<evidence type="ECO:0000256" key="11">
    <source>
        <dbReference type="ARBA" id="ARBA00047899"/>
    </source>
</evidence>
<evidence type="ECO:0000256" key="12">
    <source>
        <dbReference type="ARBA" id="ARBA00048679"/>
    </source>
</evidence>
<dbReference type="GO" id="GO:0035556">
    <property type="term" value="P:intracellular signal transduction"/>
    <property type="evidence" value="ECO:0007669"/>
    <property type="project" value="TreeGrafter"/>
</dbReference>
<dbReference type="Pfam" id="PF00069">
    <property type="entry name" value="Pkinase"/>
    <property type="match status" value="1"/>
</dbReference>
<feature type="region of interest" description="Disordered" evidence="15">
    <location>
        <begin position="827"/>
        <end position="865"/>
    </location>
</feature>
<feature type="domain" description="Protein kinase" evidence="16">
    <location>
        <begin position="104"/>
        <end position="369"/>
    </location>
</feature>
<evidence type="ECO:0000259" key="16">
    <source>
        <dbReference type="PROSITE" id="PS50011"/>
    </source>
</evidence>
<dbReference type="Gene3D" id="1.10.510.10">
    <property type="entry name" value="Transferase(Phosphotransferase) domain 1"/>
    <property type="match status" value="1"/>
</dbReference>
<organism evidence="17 18">
    <name type="scientific">Pachysolen tannophilus NRRL Y-2460</name>
    <dbReference type="NCBI Taxonomy" id="669874"/>
    <lineage>
        <taxon>Eukaryota</taxon>
        <taxon>Fungi</taxon>
        <taxon>Dikarya</taxon>
        <taxon>Ascomycota</taxon>
        <taxon>Saccharomycotina</taxon>
        <taxon>Pichiomycetes</taxon>
        <taxon>Pachysolenaceae</taxon>
        <taxon>Pachysolen</taxon>
    </lineage>
</organism>
<feature type="compositionally biased region" description="Low complexity" evidence="15">
    <location>
        <begin position="1"/>
        <end position="12"/>
    </location>
</feature>
<dbReference type="InterPro" id="IPR008271">
    <property type="entry name" value="Ser/Thr_kinase_AS"/>
</dbReference>
<feature type="compositionally biased region" description="Basic and acidic residues" evidence="15">
    <location>
        <begin position="1146"/>
        <end position="1157"/>
    </location>
</feature>
<comment type="catalytic activity">
    <reaction evidence="11">
        <text>L-threonyl-[protein] + ATP = O-phospho-L-threonyl-[protein] + ADP + H(+)</text>
        <dbReference type="Rhea" id="RHEA:46608"/>
        <dbReference type="Rhea" id="RHEA-COMP:11060"/>
        <dbReference type="Rhea" id="RHEA-COMP:11605"/>
        <dbReference type="ChEBI" id="CHEBI:15378"/>
        <dbReference type="ChEBI" id="CHEBI:30013"/>
        <dbReference type="ChEBI" id="CHEBI:30616"/>
        <dbReference type="ChEBI" id="CHEBI:61977"/>
        <dbReference type="ChEBI" id="CHEBI:456216"/>
        <dbReference type="EC" id="2.7.11.1"/>
    </reaction>
</comment>
<dbReference type="OrthoDB" id="504170at2759"/>
<evidence type="ECO:0000256" key="2">
    <source>
        <dbReference type="ARBA" id="ARBA00010791"/>
    </source>
</evidence>
<evidence type="ECO:0000256" key="15">
    <source>
        <dbReference type="SAM" id="MobiDB-lite"/>
    </source>
</evidence>
<dbReference type="PROSITE" id="PS00107">
    <property type="entry name" value="PROTEIN_KINASE_ATP"/>
    <property type="match status" value="1"/>
</dbReference>
<feature type="compositionally biased region" description="Polar residues" evidence="15">
    <location>
        <begin position="846"/>
        <end position="865"/>
    </location>
</feature>
<dbReference type="InterPro" id="IPR011009">
    <property type="entry name" value="Kinase-like_dom_sf"/>
</dbReference>
<reference evidence="18" key="1">
    <citation type="submission" date="2016-05" db="EMBL/GenBank/DDBJ databases">
        <title>Comparative genomics of biotechnologically important yeasts.</title>
        <authorList>
            <consortium name="DOE Joint Genome Institute"/>
            <person name="Riley R."/>
            <person name="Haridas S."/>
            <person name="Wolfe K.H."/>
            <person name="Lopes M.R."/>
            <person name="Hittinger C.T."/>
            <person name="Goker M."/>
            <person name="Salamov A."/>
            <person name="Wisecaver J."/>
            <person name="Long T.M."/>
            <person name="Aerts A.L."/>
            <person name="Barry K."/>
            <person name="Choi C."/>
            <person name="Clum A."/>
            <person name="Coughlan A.Y."/>
            <person name="Deshpande S."/>
            <person name="Douglass A.P."/>
            <person name="Hanson S.J."/>
            <person name="Klenk H.-P."/>
            <person name="Labutti K."/>
            <person name="Lapidus A."/>
            <person name="Lindquist E."/>
            <person name="Lipzen A."/>
            <person name="Meier-Kolthoff J.P."/>
            <person name="Ohm R.A."/>
            <person name="Otillar R.P."/>
            <person name="Pangilinan J."/>
            <person name="Peng Y."/>
            <person name="Rokas A."/>
            <person name="Rosa C.A."/>
            <person name="Scheuner C."/>
            <person name="Sibirny A.A."/>
            <person name="Slot J.C."/>
            <person name="Stielow J.B."/>
            <person name="Sun H."/>
            <person name="Kurtzman C.P."/>
            <person name="Blackwell M."/>
            <person name="Grigoriev I.V."/>
            <person name="Jeffries T.W."/>
        </authorList>
    </citation>
    <scope>NUCLEOTIDE SEQUENCE [LARGE SCALE GENOMIC DNA]</scope>
    <source>
        <strain evidence="18">NRRL Y-2460</strain>
    </source>
</reference>
<feature type="binding site" evidence="13">
    <location>
        <position position="133"/>
    </location>
    <ligand>
        <name>ATP</name>
        <dbReference type="ChEBI" id="CHEBI:30616"/>
    </ligand>
</feature>
<name>A0A1E4TWW0_PACTA</name>
<dbReference type="InterPro" id="IPR000719">
    <property type="entry name" value="Prot_kinase_dom"/>
</dbReference>
<dbReference type="InterPro" id="IPR017441">
    <property type="entry name" value="Protein_kinase_ATP_BS"/>
</dbReference>
<evidence type="ECO:0000256" key="9">
    <source>
        <dbReference type="ARBA" id="ARBA00022840"/>
    </source>
</evidence>
<comment type="subcellular location">
    <subcellularLocation>
        <location evidence="1">Bud neck</location>
    </subcellularLocation>
</comment>
<sequence length="1320" mass="149321">MVSSIATIAAKKAASDDYQRSQMHQQQRQQHYHSNVVSSVYTHSNGSRNSNGNGGSYNDQNKENVQQLDRVVESVANATKRLSQVSTNTTNSSKRKSQNHVGPWRLGRTLGRGSTGRVRLAKHSITGQLAAVKIVPKLNHENANKRLKNGVKVDNNGLPYGIEREIIVMKLISHQNIMALYDVWENKNELYLVLEYIEGGELFDYLIRKGKLEEKEAVMYFKQIISGINYCHQFNICHRDLKPENLLLDKYRNIKIADFGMAALETTENLLETSCGSPHYASPEIVAGKNYHGGPSDIWSCGIILFALLTGHLPFDDPNIRQLLLKVQTGKFKMPPNLSSEAKDLIWKMLKVDPRERAKLDEIINHPLLKKYPSKKNTFSNDRLQANHTTENLDLSPVTEIDEQIVKNLQTLWHGIDKSKIIGKLQSSEKNSEKIFYQLLINYKKSHSKYSNYQAGDINNNNILNKKDSRKTIPRSTSVVTTVIQDENGNKIRTVTREIPNSEVPPHLSSKNRKALGTINQNSLNTNVSRKKTKTLDRKKPVISASNSYRKNISFKGHKKSSSSLVSASSSKRSIKSSKSSKSSSRSRSNSIGKNPMKRREFPALPEVRESKLNVLEFMYLCDEIFGEDEPQQENGNKVNENEIPMIINNSKDVFKKKEKGNEKKKRQLKEQEELKSHLDQIREKNLIVQKQRNRQKELELEETKQRDLLVERQRAAAEELKALELLREKEKFKFISATKNSGSLANTRYHPSSRNISNFVSLDPKLKSMNAANNENKAYAKAVLDKFGVRLSKFGDIYSSDIRNNTGDSTNNKSVVEDIKLDSKLKNNVKSHPLPPLPTSSNLSRKSSLVTSKSGSTTDLSSYLNSQRNKNFTLDQYNKKLSNRSNNTQFRNKATLSPNRIISKNAAPSSYDAHSLNTSTLSKRHTYNPSEDLSVDYTVSINTAEAIPISPVDKFTFNEPKLAETNKIANSIEPTTNTIDERFADAESTFDTLLTSSSISNIIGSMNRLAEDNNLKNKDDAESSIMVHKKAESNSTNDSNISEVVQYYPNIRSSLFNKNYDFPQDVTTATSCNSASVASVSNSNRKSAKSTPNKKNDFKLNDDSRRLTNLALDDSIYASLKMNKNFSKISIYADPDDSGFTQPAHAKEGDMEKSHDEDDTGSFIDQVNISDDLVHIKHSSFNYHRNNENVVTITPTDIQENTVDSLRPPSKAFRKFQNGVGFTQLSPVIEDTARFESNNYKDETLNRRKSLKLKRFFNLTTPQREAPRAPPYQSYDIQLDDEVNAKPLSRKKTRKEKAKNGVKNTDKHSKILSKFLRMF</sequence>
<proteinExistence type="inferred from homology"/>
<comment type="similarity">
    <text evidence="2">Belongs to the protein kinase superfamily. CAMK Ser/Thr protein kinase family. NIM1 subfamily.</text>
</comment>
<evidence type="ECO:0000256" key="5">
    <source>
        <dbReference type="ARBA" id="ARBA00022553"/>
    </source>
</evidence>
<dbReference type="GO" id="GO:0030447">
    <property type="term" value="P:filamentous growth"/>
    <property type="evidence" value="ECO:0007669"/>
    <property type="project" value="UniProtKB-ARBA"/>
</dbReference>
<evidence type="ECO:0000256" key="14">
    <source>
        <dbReference type="SAM" id="Coils"/>
    </source>
</evidence>
<dbReference type="GO" id="GO:0001558">
    <property type="term" value="P:regulation of cell growth"/>
    <property type="evidence" value="ECO:0007669"/>
    <property type="project" value="UniProtKB-ARBA"/>
</dbReference>
<feature type="region of interest" description="Disordered" evidence="15">
    <location>
        <begin position="80"/>
        <end position="113"/>
    </location>
</feature>
<keyword evidence="9 13" id="KW-0067">ATP-binding</keyword>
<gene>
    <name evidence="17" type="ORF">PACTADRAFT_16363</name>
</gene>
<evidence type="ECO:0000256" key="10">
    <source>
        <dbReference type="ARBA" id="ARBA00023054"/>
    </source>
</evidence>
<keyword evidence="6" id="KW-0808">Transferase</keyword>
<feature type="region of interest" description="Disordered" evidence="15">
    <location>
        <begin position="531"/>
        <end position="604"/>
    </location>
</feature>
<dbReference type="SUPFAM" id="SSF56112">
    <property type="entry name" value="Protein kinase-like (PK-like)"/>
    <property type="match status" value="1"/>
</dbReference>
<evidence type="ECO:0000256" key="13">
    <source>
        <dbReference type="PROSITE-ProRule" id="PRU10141"/>
    </source>
</evidence>
<evidence type="ECO:0000256" key="3">
    <source>
        <dbReference type="ARBA" id="ARBA00012513"/>
    </source>
</evidence>
<evidence type="ECO:0000313" key="17">
    <source>
        <dbReference type="EMBL" id="ODV96214.1"/>
    </source>
</evidence>
<comment type="catalytic activity">
    <reaction evidence="12">
        <text>L-seryl-[protein] + ATP = O-phospho-L-seryl-[protein] + ADP + H(+)</text>
        <dbReference type="Rhea" id="RHEA:17989"/>
        <dbReference type="Rhea" id="RHEA-COMP:9863"/>
        <dbReference type="Rhea" id="RHEA-COMP:11604"/>
        <dbReference type="ChEBI" id="CHEBI:15378"/>
        <dbReference type="ChEBI" id="CHEBI:29999"/>
        <dbReference type="ChEBI" id="CHEBI:30616"/>
        <dbReference type="ChEBI" id="CHEBI:83421"/>
        <dbReference type="ChEBI" id="CHEBI:456216"/>
        <dbReference type="EC" id="2.7.11.1"/>
    </reaction>
</comment>
<evidence type="ECO:0000256" key="6">
    <source>
        <dbReference type="ARBA" id="ARBA00022679"/>
    </source>
</evidence>
<keyword evidence="10 14" id="KW-0175">Coiled coil</keyword>
<dbReference type="SMART" id="SM00220">
    <property type="entry name" value="S_TKc"/>
    <property type="match status" value="1"/>
</dbReference>
<dbReference type="FunFam" id="1.10.510.10:FF:000394">
    <property type="entry name" value="Serine/threonine-protein kinase HSL1"/>
    <property type="match status" value="1"/>
</dbReference>
<dbReference type="EMBL" id="KV454013">
    <property type="protein sequence ID" value="ODV96214.1"/>
    <property type="molecule type" value="Genomic_DNA"/>
</dbReference>
<accession>A0A1E4TWW0</accession>
<keyword evidence="5" id="KW-0597">Phosphoprotein</keyword>